<feature type="region of interest" description="Disordered" evidence="2">
    <location>
        <begin position="575"/>
        <end position="616"/>
    </location>
</feature>
<feature type="compositionally biased region" description="Polar residues" evidence="2">
    <location>
        <begin position="100"/>
        <end position="111"/>
    </location>
</feature>
<dbReference type="InterPro" id="IPR000938">
    <property type="entry name" value="CAP-Gly_domain"/>
</dbReference>
<gene>
    <name evidence="4" type="ORF">LRAMOSA06260</name>
</gene>
<dbReference type="SUPFAM" id="SSF74924">
    <property type="entry name" value="Cap-Gly domain"/>
    <property type="match status" value="1"/>
</dbReference>
<dbReference type="PROSITE" id="PS00845">
    <property type="entry name" value="CAP_GLY_1"/>
    <property type="match status" value="1"/>
</dbReference>
<dbReference type="PANTHER" id="PTHR18916">
    <property type="entry name" value="DYNACTIN 1-RELATED MICROTUBULE-BINDING"/>
    <property type="match status" value="1"/>
</dbReference>
<evidence type="ECO:0000256" key="1">
    <source>
        <dbReference type="SAM" id="Coils"/>
    </source>
</evidence>
<evidence type="ECO:0000256" key="2">
    <source>
        <dbReference type="SAM" id="MobiDB-lite"/>
    </source>
</evidence>
<dbReference type="EMBL" id="LK023385">
    <property type="protein sequence ID" value="CDS14089.1"/>
    <property type="molecule type" value="Genomic_DNA"/>
</dbReference>
<dbReference type="Pfam" id="PF01302">
    <property type="entry name" value="CAP_GLY"/>
    <property type="match status" value="1"/>
</dbReference>
<dbReference type="OrthoDB" id="2130750at2759"/>
<organism evidence="4">
    <name type="scientific">Lichtheimia ramosa</name>
    <dbReference type="NCBI Taxonomy" id="688394"/>
    <lineage>
        <taxon>Eukaryota</taxon>
        <taxon>Fungi</taxon>
        <taxon>Fungi incertae sedis</taxon>
        <taxon>Mucoromycota</taxon>
        <taxon>Mucoromycotina</taxon>
        <taxon>Mucoromycetes</taxon>
        <taxon>Mucorales</taxon>
        <taxon>Lichtheimiaceae</taxon>
        <taxon>Lichtheimia</taxon>
    </lineage>
</organism>
<evidence type="ECO:0000259" key="3">
    <source>
        <dbReference type="PROSITE" id="PS50245"/>
    </source>
</evidence>
<reference evidence="4" key="1">
    <citation type="journal article" date="2014" name="Genome Announc.">
        <title>De novo whole-genome sequence and genome annotation of Lichtheimia ramosa.</title>
        <authorList>
            <person name="Linde J."/>
            <person name="Schwartze V."/>
            <person name="Binder U."/>
            <person name="Lass-Florl C."/>
            <person name="Voigt K."/>
            <person name="Horn F."/>
        </authorList>
    </citation>
    <scope>NUCLEOTIDE SEQUENCE</scope>
    <source>
        <strain evidence="4">JMRC FSU:6197</strain>
    </source>
</reference>
<feature type="region of interest" description="Disordered" evidence="2">
    <location>
        <begin position="224"/>
        <end position="256"/>
    </location>
</feature>
<feature type="coiled-coil region" evidence="1">
    <location>
        <begin position="275"/>
        <end position="469"/>
    </location>
</feature>
<dbReference type="AlphaFoldDB" id="A0A077X3P0"/>
<feature type="domain" description="CAP-Gly" evidence="3">
    <location>
        <begin position="132"/>
        <end position="175"/>
    </location>
</feature>
<protein>
    <recommendedName>
        <fullName evidence="3">CAP-Gly domain-containing protein</fullName>
    </recommendedName>
</protein>
<feature type="compositionally biased region" description="Low complexity" evidence="2">
    <location>
        <begin position="47"/>
        <end position="56"/>
    </location>
</feature>
<feature type="compositionally biased region" description="Low complexity" evidence="2">
    <location>
        <begin position="238"/>
        <end position="248"/>
    </location>
</feature>
<dbReference type="SMART" id="SM01052">
    <property type="entry name" value="CAP_GLY"/>
    <property type="match status" value="1"/>
</dbReference>
<dbReference type="PROSITE" id="PS50245">
    <property type="entry name" value="CAP_GLY_2"/>
    <property type="match status" value="1"/>
</dbReference>
<proteinExistence type="predicted"/>
<evidence type="ECO:0000313" key="4">
    <source>
        <dbReference type="EMBL" id="CDS14089.1"/>
    </source>
</evidence>
<dbReference type="PANTHER" id="PTHR18916:SF93">
    <property type="entry name" value="RESTIN HOMOLOG"/>
    <property type="match status" value="1"/>
</dbReference>
<dbReference type="InterPro" id="IPR036859">
    <property type="entry name" value="CAP-Gly_dom_sf"/>
</dbReference>
<keyword evidence="1" id="KW-0175">Coiled coil</keyword>
<feature type="region of interest" description="Disordered" evidence="2">
    <location>
        <begin position="1"/>
        <end position="111"/>
    </location>
</feature>
<dbReference type="Gene3D" id="2.30.30.190">
    <property type="entry name" value="CAP Gly-rich-like domain"/>
    <property type="match status" value="1"/>
</dbReference>
<sequence>MSRTPDSVNEAHKPLRLARQTSHDVLRPRQQMRLPAPMSASKSTRITPSRSRMSDSSFDDDTSSPTSVPRFSISSNSSVQTVLTTPRSSITTTTNPNSPKENANSSNNTSTWIGQRVTVESMNISGTLRFLGTTQFKAGVWAGIELDEAGTGKNDGSVAGVRYFVCPPKTGIFVLSSKVQRIVKGARASRYVGMTASHLKQQSLKKQASSPCLSTLVAPTMKRRQLSSSPLHPLTPVSPNDSSLSSVSSKKEIDPEEQQLCNDFTTSHVSCETEIRQLQDQLNTSDKRISELEESIDELKRAGMETIDLYERAVQRHDQDMKRYTAKLAGAHARIQTLEAERDRLVSARDAMIADHKRGLAEVQEQLQQTIQQKTNDETKWKADLEQQLATTKRALEQERVTQQCAERECDRLREKIKEMEDDKMGLVEELERARTAAREEQQLRSVKLQHLESENRQLNQALQEALRQRGLINTSSNFFVNNNMMRVNKELPPTPNGPSQDELQAQLAEAHKTIDRMCRERADLDRHHRREINTLNRDITELEGLIEAKIFKEADLLEALDNERKAVRRLLAEHHRHTQQARKALTPRPNKVNAPLRPPPSVPLPSIATSPPSSESDKLYCDVCQVEGHDLMGCPSLLEQLPSSIQVR</sequence>
<accession>A0A077X3P0</accession>
<feature type="compositionally biased region" description="Low complexity" evidence="2">
    <location>
        <begin position="84"/>
        <end position="99"/>
    </location>
</feature>
<name>A0A077X3P0_9FUNG</name>
<feature type="compositionally biased region" description="Polar residues" evidence="2">
    <location>
        <begin position="72"/>
        <end position="83"/>
    </location>
</feature>